<dbReference type="EMBL" id="JBBNAG010000012">
    <property type="protein sequence ID" value="KAK9088516.1"/>
    <property type="molecule type" value="Genomic_DNA"/>
</dbReference>
<sequence length="73" mass="7826">MLSLSPLSSLPRRCCQPSSVAVGSAVRLLALAVRVARAAAVRRAGSLVCAGHCFATIAALSPRRHRWIPLRHR</sequence>
<keyword evidence="2" id="KW-1185">Reference proteome</keyword>
<organism evidence="1 2">
    <name type="scientific">Stephania cephalantha</name>
    <dbReference type="NCBI Taxonomy" id="152367"/>
    <lineage>
        <taxon>Eukaryota</taxon>
        <taxon>Viridiplantae</taxon>
        <taxon>Streptophyta</taxon>
        <taxon>Embryophyta</taxon>
        <taxon>Tracheophyta</taxon>
        <taxon>Spermatophyta</taxon>
        <taxon>Magnoliopsida</taxon>
        <taxon>Ranunculales</taxon>
        <taxon>Menispermaceae</taxon>
        <taxon>Menispermoideae</taxon>
        <taxon>Cissampelideae</taxon>
        <taxon>Stephania</taxon>
    </lineage>
</organism>
<gene>
    <name evidence="1" type="ORF">Scep_027598</name>
</gene>
<evidence type="ECO:0000313" key="2">
    <source>
        <dbReference type="Proteomes" id="UP001419268"/>
    </source>
</evidence>
<evidence type="ECO:0000313" key="1">
    <source>
        <dbReference type="EMBL" id="KAK9088516.1"/>
    </source>
</evidence>
<accession>A0AAP0HL89</accession>
<dbReference type="Proteomes" id="UP001419268">
    <property type="component" value="Unassembled WGS sequence"/>
</dbReference>
<dbReference type="AlphaFoldDB" id="A0AAP0HL89"/>
<reference evidence="1 2" key="1">
    <citation type="submission" date="2024-01" db="EMBL/GenBank/DDBJ databases">
        <title>Genome assemblies of Stephania.</title>
        <authorList>
            <person name="Yang L."/>
        </authorList>
    </citation>
    <scope>NUCLEOTIDE SEQUENCE [LARGE SCALE GENOMIC DNA]</scope>
    <source>
        <strain evidence="1">JXDWG</strain>
        <tissue evidence="1">Leaf</tissue>
    </source>
</reference>
<comment type="caution">
    <text evidence="1">The sequence shown here is derived from an EMBL/GenBank/DDBJ whole genome shotgun (WGS) entry which is preliminary data.</text>
</comment>
<proteinExistence type="predicted"/>
<name>A0AAP0HL89_9MAGN</name>
<protein>
    <submittedName>
        <fullName evidence="1">Uncharacterized protein</fullName>
    </submittedName>
</protein>